<dbReference type="Proteomes" id="UP000184699">
    <property type="component" value="Unassembled WGS sequence"/>
</dbReference>
<feature type="transmembrane region" description="Helical" evidence="1">
    <location>
        <begin position="119"/>
        <end position="146"/>
    </location>
</feature>
<dbReference type="AlphaFoldDB" id="A0A1N6IA71"/>
<dbReference type="GO" id="GO:0080120">
    <property type="term" value="P:CAAX-box protein maturation"/>
    <property type="evidence" value="ECO:0007669"/>
    <property type="project" value="UniProtKB-ARBA"/>
</dbReference>
<dbReference type="InterPro" id="IPR003675">
    <property type="entry name" value="Rce1/LyrA-like_dom"/>
</dbReference>
<dbReference type="Pfam" id="PF02517">
    <property type="entry name" value="Rce1-like"/>
    <property type="match status" value="1"/>
</dbReference>
<name>A0A1N6IA71_9MICO</name>
<feature type="transmembrane region" description="Helical" evidence="1">
    <location>
        <begin position="173"/>
        <end position="197"/>
    </location>
</feature>
<feature type="transmembrane region" description="Helical" evidence="1">
    <location>
        <begin position="276"/>
        <end position="295"/>
    </location>
</feature>
<dbReference type="RefSeq" id="WP_234980921.1">
    <property type="nucleotide sequence ID" value="NZ_FSRJ01000006.1"/>
</dbReference>
<keyword evidence="3" id="KW-0645">Protease</keyword>
<dbReference type="GO" id="GO:0004175">
    <property type="term" value="F:endopeptidase activity"/>
    <property type="evidence" value="ECO:0007669"/>
    <property type="project" value="UniProtKB-ARBA"/>
</dbReference>
<keyword evidence="1" id="KW-0472">Membrane</keyword>
<keyword evidence="1" id="KW-1133">Transmembrane helix</keyword>
<keyword evidence="3" id="KW-0378">Hydrolase</keyword>
<feature type="transmembrane region" description="Helical" evidence="1">
    <location>
        <begin position="36"/>
        <end position="59"/>
    </location>
</feature>
<feature type="transmembrane region" description="Helical" evidence="1">
    <location>
        <begin position="209"/>
        <end position="229"/>
    </location>
</feature>
<dbReference type="PANTHER" id="PTHR35797:SF1">
    <property type="entry name" value="PROTEASE"/>
    <property type="match status" value="1"/>
</dbReference>
<evidence type="ECO:0000313" key="4">
    <source>
        <dbReference type="Proteomes" id="UP000184699"/>
    </source>
</evidence>
<sequence length="339" mass="35348">MSDERADLIVSTTPEPAVSTAGAVPEAVSFEASVPWAAVAVFAIVSCGLAWLIASPLWVRGLGMADPLLPVIAAAMMLTPAIATIAALLVERRRRGRRGARGILRDLGMWPLRPVGRTVGMSAAAIVVLPLLIAAGLVVVGLLGLARFDLVGFSGFAEQLETLLPPGTPAPPIVLLVTMQLVMIPVGAIINAPFAFGEEIGWRGWLLPALRPLGTWPALLVSGAFWGFWHSPLILLGYNFGLTDITGVLLMILACMVLGVLLGWTRLRTGSVWPAVFGHGAFNAAAGLGALVVAADSTVPPAWVAGPLGLVTCAIFAVTIAVLVAAGQFRRDRLDARLG</sequence>
<proteinExistence type="predicted"/>
<dbReference type="PANTHER" id="PTHR35797">
    <property type="entry name" value="PROTEASE-RELATED"/>
    <property type="match status" value="1"/>
</dbReference>
<evidence type="ECO:0000259" key="2">
    <source>
        <dbReference type="Pfam" id="PF02517"/>
    </source>
</evidence>
<feature type="transmembrane region" description="Helical" evidence="1">
    <location>
        <begin position="241"/>
        <end position="264"/>
    </location>
</feature>
<keyword evidence="1" id="KW-0812">Transmembrane</keyword>
<protein>
    <submittedName>
        <fullName evidence="3">CAAX protease self-immunity</fullName>
    </submittedName>
</protein>
<evidence type="ECO:0000313" key="3">
    <source>
        <dbReference type="EMBL" id="SIO28879.1"/>
    </source>
</evidence>
<keyword evidence="4" id="KW-1185">Reference proteome</keyword>
<dbReference type="GO" id="GO:0006508">
    <property type="term" value="P:proteolysis"/>
    <property type="evidence" value="ECO:0007669"/>
    <property type="project" value="UniProtKB-KW"/>
</dbReference>
<feature type="domain" description="CAAX prenyl protease 2/Lysostaphin resistance protein A-like" evidence="2">
    <location>
        <begin position="188"/>
        <end position="284"/>
    </location>
</feature>
<reference evidence="4" key="1">
    <citation type="submission" date="2016-11" db="EMBL/GenBank/DDBJ databases">
        <authorList>
            <person name="Varghese N."/>
            <person name="Submissions S."/>
        </authorList>
    </citation>
    <scope>NUCLEOTIDE SEQUENCE [LARGE SCALE GENOMIC DNA]</scope>
    <source>
        <strain evidence="4">DSM 8595</strain>
    </source>
</reference>
<dbReference type="EMBL" id="FSRJ01000006">
    <property type="protein sequence ID" value="SIO28879.1"/>
    <property type="molecule type" value="Genomic_DNA"/>
</dbReference>
<organism evidence="3 4">
    <name type="scientific">Agromyces cerinus subsp. cerinus</name>
    <dbReference type="NCBI Taxonomy" id="232089"/>
    <lineage>
        <taxon>Bacteria</taxon>
        <taxon>Bacillati</taxon>
        <taxon>Actinomycetota</taxon>
        <taxon>Actinomycetes</taxon>
        <taxon>Micrococcales</taxon>
        <taxon>Microbacteriaceae</taxon>
        <taxon>Agromyces</taxon>
    </lineage>
</organism>
<feature type="transmembrane region" description="Helical" evidence="1">
    <location>
        <begin position="307"/>
        <end position="327"/>
    </location>
</feature>
<gene>
    <name evidence="3" type="ORF">SAMN05443544_3819</name>
</gene>
<accession>A0A1N6IA71</accession>
<dbReference type="InterPro" id="IPR042150">
    <property type="entry name" value="MmRce1-like"/>
</dbReference>
<dbReference type="STRING" id="232089.SAMN05443544_3819"/>
<evidence type="ECO:0000256" key="1">
    <source>
        <dbReference type="SAM" id="Phobius"/>
    </source>
</evidence>
<feature type="transmembrane region" description="Helical" evidence="1">
    <location>
        <begin position="71"/>
        <end position="90"/>
    </location>
</feature>